<dbReference type="EMBL" id="DSFP01000057">
    <property type="protein sequence ID" value="HEW46318.1"/>
    <property type="molecule type" value="Genomic_DNA"/>
</dbReference>
<feature type="domain" description="Flagellin N-terminal" evidence="4">
    <location>
        <begin position="17"/>
        <end position="132"/>
    </location>
</feature>
<dbReference type="EMBL" id="DSFP01000031">
    <property type="protein sequence ID" value="HEW45612.1"/>
    <property type="molecule type" value="Genomic_DNA"/>
</dbReference>
<comment type="similarity">
    <text evidence="2">Belongs to the bacterial flagellin family.</text>
</comment>
<dbReference type="Gene3D" id="1.20.1330.10">
    <property type="entry name" value="f41 fragment of flagellin, N-terminal domain"/>
    <property type="match status" value="1"/>
</dbReference>
<dbReference type="GO" id="GO:0009424">
    <property type="term" value="C:bacterial-type flagellum hook"/>
    <property type="evidence" value="ECO:0007669"/>
    <property type="project" value="InterPro"/>
</dbReference>
<evidence type="ECO:0000259" key="5">
    <source>
        <dbReference type="Pfam" id="PF00700"/>
    </source>
</evidence>
<dbReference type="NCBIfam" id="TIGR02550">
    <property type="entry name" value="flagell_flgL"/>
    <property type="match status" value="1"/>
</dbReference>
<accession>A0A7C2V402</accession>
<keyword evidence="8" id="KW-0966">Cell projection</keyword>
<comment type="subcellular location">
    <subcellularLocation>
        <location evidence="1">Bacterial flagellum</location>
    </subcellularLocation>
</comment>
<dbReference type="InterPro" id="IPR001029">
    <property type="entry name" value="Flagellin_N"/>
</dbReference>
<dbReference type="GO" id="GO:0071973">
    <property type="term" value="P:bacterial-type flagellum-dependent cell motility"/>
    <property type="evidence" value="ECO:0007669"/>
    <property type="project" value="InterPro"/>
</dbReference>
<dbReference type="Pfam" id="PF00700">
    <property type="entry name" value="Flagellin_C"/>
    <property type="match status" value="1"/>
</dbReference>
<sequence length="392" mass="43684">MKVPDNLLFSIFQEQDARIRKNLSDKTLEISTGRKYQSISEDPPATYNVLELKKEISQLSQYSKNRLFADTSLSYIDLNLGKVVDSLNLLYAKTIQAKNQTLQPNQLVSIGELFSSTLRSLLDRVNDQLGGNYIFGGASLTQKPFDENTLNYMASKESFKVWLSDNYKVDALLRGDETFSINVAISNAKFSNPDTNFTVGGTLNINVGSTNISVSYGTPSTSTLKDLVDFINSNYSNLLSAKVSQNPDGTYSLMLMPVDVSKDISVSDTSGGDFDTGATDFYSPNVLQAVKRIGDKLSGAMYPDDSDLMLLQRAFERISFRRSQVGSLLSQVKNLQPTQESLGDNLNKQKSDIEDADLSQSIMDYTRYKLAYEALMRIIADQKDMSILRYLK</sequence>
<keyword evidence="8" id="KW-0969">Cilium</keyword>
<dbReference type="GO" id="GO:0005198">
    <property type="term" value="F:structural molecule activity"/>
    <property type="evidence" value="ECO:0007669"/>
    <property type="project" value="InterPro"/>
</dbReference>
<dbReference type="PANTHER" id="PTHR42792">
    <property type="entry name" value="FLAGELLIN"/>
    <property type="match status" value="1"/>
</dbReference>
<dbReference type="InterPro" id="IPR001492">
    <property type="entry name" value="Flagellin"/>
</dbReference>
<evidence type="ECO:0000256" key="1">
    <source>
        <dbReference type="ARBA" id="ARBA00004365"/>
    </source>
</evidence>
<evidence type="ECO:0000256" key="3">
    <source>
        <dbReference type="ARBA" id="ARBA00023143"/>
    </source>
</evidence>
<reference evidence="8" key="1">
    <citation type="journal article" date="2020" name="mSystems">
        <title>Genome- and Community-Level Interaction Insights into Carbon Utilization and Element Cycling Functions of Hydrothermarchaeota in Hydrothermal Sediment.</title>
        <authorList>
            <person name="Zhou Z."/>
            <person name="Liu Y."/>
            <person name="Xu W."/>
            <person name="Pan J."/>
            <person name="Luo Z.H."/>
            <person name="Li M."/>
        </authorList>
    </citation>
    <scope>NUCLEOTIDE SEQUENCE [LARGE SCALE GENOMIC DNA]</scope>
    <source>
        <strain evidence="8">SpSt-132</strain>
    </source>
</reference>
<evidence type="ECO:0000259" key="4">
    <source>
        <dbReference type="Pfam" id="PF00669"/>
    </source>
</evidence>
<keyword evidence="3" id="KW-0975">Bacterial flagellum</keyword>
<evidence type="ECO:0000256" key="2">
    <source>
        <dbReference type="ARBA" id="ARBA00005709"/>
    </source>
</evidence>
<evidence type="ECO:0000313" key="8">
    <source>
        <dbReference type="EMBL" id="HEW46318.1"/>
    </source>
</evidence>
<protein>
    <submittedName>
        <fullName evidence="8">Flagellar hook-associated protein 3</fullName>
    </submittedName>
</protein>
<dbReference type="PANTHER" id="PTHR42792:SF1">
    <property type="entry name" value="FLAGELLAR HOOK-ASSOCIATED PROTEIN 3"/>
    <property type="match status" value="1"/>
</dbReference>
<dbReference type="Pfam" id="PF00669">
    <property type="entry name" value="Flagellin_N"/>
    <property type="match status" value="1"/>
</dbReference>
<dbReference type="EMBL" id="DSFP01000027">
    <property type="protein sequence ID" value="HEW45436.1"/>
    <property type="molecule type" value="Genomic_DNA"/>
</dbReference>
<keyword evidence="8" id="KW-0282">Flagellum</keyword>
<feature type="domain" description="Flagellin C-terminal" evidence="5">
    <location>
        <begin position="311"/>
        <end position="391"/>
    </location>
</feature>
<organism evidence="8">
    <name type="scientific">Hydrogenobacter sp</name>
    <dbReference type="NCBI Taxonomy" id="2152829"/>
    <lineage>
        <taxon>Bacteria</taxon>
        <taxon>Pseudomonadati</taxon>
        <taxon>Aquificota</taxon>
        <taxon>Aquificia</taxon>
        <taxon>Aquificales</taxon>
        <taxon>Aquificaceae</taxon>
        <taxon>Hydrogenobacter</taxon>
    </lineage>
</organism>
<dbReference type="InterPro" id="IPR013384">
    <property type="entry name" value="Flagell_FlgL"/>
</dbReference>
<name>A0A7C2V402_9AQUI</name>
<comment type="caution">
    <text evidence="8">The sequence shown here is derived from an EMBL/GenBank/DDBJ whole genome shotgun (WGS) entry which is preliminary data.</text>
</comment>
<dbReference type="SUPFAM" id="SSF64518">
    <property type="entry name" value="Phase 1 flagellin"/>
    <property type="match status" value="1"/>
</dbReference>
<dbReference type="AlphaFoldDB" id="A0A7C2V402"/>
<evidence type="ECO:0000313" key="7">
    <source>
        <dbReference type="EMBL" id="HEW45612.1"/>
    </source>
</evidence>
<gene>
    <name evidence="8" type="primary">flgL</name>
    <name evidence="6" type="ORF">ENO47_02015</name>
    <name evidence="7" type="ORF">ENO47_02920</name>
    <name evidence="8" type="ORF">ENO47_06600</name>
</gene>
<evidence type="ECO:0000313" key="6">
    <source>
        <dbReference type="EMBL" id="HEW45436.1"/>
    </source>
</evidence>
<proteinExistence type="inferred from homology"/>
<dbReference type="InterPro" id="IPR046358">
    <property type="entry name" value="Flagellin_C"/>
</dbReference>